<gene>
    <name evidence="3" type="primary">LOC105042597</name>
</gene>
<proteinExistence type="predicted"/>
<evidence type="ECO:0000259" key="1">
    <source>
        <dbReference type="Pfam" id="PF01764"/>
    </source>
</evidence>
<evidence type="ECO:0000313" key="3">
    <source>
        <dbReference type="RefSeq" id="XP_010918191.1"/>
    </source>
</evidence>
<organism evidence="2 3">
    <name type="scientific">Elaeis guineensis var. tenera</name>
    <name type="common">Oil palm</name>
    <dbReference type="NCBI Taxonomy" id="51953"/>
    <lineage>
        <taxon>Eukaryota</taxon>
        <taxon>Viridiplantae</taxon>
        <taxon>Streptophyta</taxon>
        <taxon>Embryophyta</taxon>
        <taxon>Tracheophyta</taxon>
        <taxon>Spermatophyta</taxon>
        <taxon>Magnoliopsida</taxon>
        <taxon>Liliopsida</taxon>
        <taxon>Arecaceae</taxon>
        <taxon>Arecoideae</taxon>
        <taxon>Cocoseae</taxon>
        <taxon>Elaeidinae</taxon>
        <taxon>Elaeis</taxon>
    </lineage>
</organism>
<dbReference type="InParanoid" id="A0A6I9R1U2"/>
<dbReference type="InterPro" id="IPR002921">
    <property type="entry name" value="Fungal_lipase-type"/>
</dbReference>
<feature type="domain" description="Fungal lipase-type" evidence="1">
    <location>
        <begin position="144"/>
        <end position="185"/>
    </location>
</feature>
<dbReference type="Proteomes" id="UP000504607">
    <property type="component" value="Chromosome 1"/>
</dbReference>
<dbReference type="PANTHER" id="PTHR31479">
    <property type="entry name" value="ALPHA/BETA-HYDROLASES SUPERFAMILY PROTEIN"/>
    <property type="match status" value="1"/>
</dbReference>
<dbReference type="SUPFAM" id="SSF53474">
    <property type="entry name" value="alpha/beta-Hydrolases"/>
    <property type="match status" value="1"/>
</dbReference>
<evidence type="ECO:0000313" key="2">
    <source>
        <dbReference type="Proteomes" id="UP000504607"/>
    </source>
</evidence>
<sequence>MAPWNTKQKPKEKYVCDISGPKHLPSANWACPSHRRTVAACLVQGAYALEYDRQTHQNCAPAWWRKFDFELKHKLIDAADSSIFGAIYEFEPRQYIQNSSSAPKIVIAFRGTLLRKKSFWQDIKLDLDLLMNDLSRTRRSEIATTAVVEIASAYASRHLWLAGHSLGSAIAMLAGKNMAKRGINLETFLFNPPHPSSIFEWIQNQTVKQAVHIFRNIIAVAAALAKRGSLESSRKYFAQISFWIPHLFVNSDDFFCSGYIRYFENREYLKNHVAACIGRLVARHPSISLFGRHSEPFHLLPSANLLVSSTDRNVTGCPVKRFKLAHGICQWWSQDLSLQSSKHHYS</sequence>
<protein>
    <submittedName>
        <fullName evidence="3">GDSL esterase/lipase At4g10955-like</fullName>
    </submittedName>
</protein>
<keyword evidence="2" id="KW-1185">Reference proteome</keyword>
<dbReference type="KEGG" id="egu:105042597"/>
<accession>A0A6I9R1U2</accession>
<dbReference type="GeneID" id="105042597"/>
<dbReference type="GO" id="GO:0006629">
    <property type="term" value="P:lipid metabolic process"/>
    <property type="evidence" value="ECO:0007669"/>
    <property type="project" value="InterPro"/>
</dbReference>
<reference evidence="3" key="1">
    <citation type="submission" date="2025-08" db="UniProtKB">
        <authorList>
            <consortium name="RefSeq"/>
        </authorList>
    </citation>
    <scope>IDENTIFICATION</scope>
</reference>
<dbReference type="InterPro" id="IPR029058">
    <property type="entry name" value="AB_hydrolase_fold"/>
</dbReference>
<dbReference type="PANTHER" id="PTHR31479:SF2">
    <property type="entry name" value="ALPHA_BETA-HYDROLASES SUPERFAMILY PROTEIN"/>
    <property type="match status" value="1"/>
</dbReference>
<dbReference type="AlphaFoldDB" id="A0A6I9R1U2"/>
<dbReference type="RefSeq" id="XP_010918191.1">
    <property type="nucleotide sequence ID" value="XM_010919889.3"/>
</dbReference>
<dbReference type="Gene3D" id="3.40.50.1820">
    <property type="entry name" value="alpha/beta hydrolase"/>
    <property type="match status" value="1"/>
</dbReference>
<name>A0A6I9R1U2_ELAGV</name>
<dbReference type="OrthoDB" id="58570at2759"/>
<dbReference type="Pfam" id="PF01764">
    <property type="entry name" value="Lipase_3"/>
    <property type="match status" value="1"/>
</dbReference>